<evidence type="ECO:0008006" key="4">
    <source>
        <dbReference type="Google" id="ProtNLM"/>
    </source>
</evidence>
<feature type="coiled-coil region" evidence="1">
    <location>
        <begin position="39"/>
        <end position="149"/>
    </location>
</feature>
<sequence length="155" mass="17733">MTQPELLSHAHYSPDCPYLASAPSPGPLFVHMGELRQSVEALKTKLETGRRRADAAEARTAELERLNQEKGKKVEEMEERLRLTRQAVITTKHLVPVLQKLRDAETKLEQRSTKADEAEAKYDALNTRIDELQVKYDTVRKEKKELHDMISELGI</sequence>
<evidence type="ECO:0000313" key="3">
    <source>
        <dbReference type="Proteomes" id="UP000807342"/>
    </source>
</evidence>
<dbReference type="SUPFAM" id="SSF57997">
    <property type="entry name" value="Tropomyosin"/>
    <property type="match status" value="1"/>
</dbReference>
<keyword evidence="3" id="KW-1185">Reference proteome</keyword>
<evidence type="ECO:0000313" key="2">
    <source>
        <dbReference type="EMBL" id="KAF9453615.1"/>
    </source>
</evidence>
<keyword evidence="1" id="KW-0175">Coiled coil</keyword>
<protein>
    <recommendedName>
        <fullName evidence="4">Tropomyosin</fullName>
    </recommendedName>
</protein>
<evidence type="ECO:0000256" key="1">
    <source>
        <dbReference type="SAM" id="Coils"/>
    </source>
</evidence>
<reference evidence="2" key="1">
    <citation type="submission" date="2020-11" db="EMBL/GenBank/DDBJ databases">
        <authorList>
            <consortium name="DOE Joint Genome Institute"/>
            <person name="Ahrendt S."/>
            <person name="Riley R."/>
            <person name="Andreopoulos W."/>
            <person name="Labutti K."/>
            <person name="Pangilinan J."/>
            <person name="Ruiz-Duenas F.J."/>
            <person name="Barrasa J.M."/>
            <person name="Sanchez-Garcia M."/>
            <person name="Camarero S."/>
            <person name="Miyauchi S."/>
            <person name="Serrano A."/>
            <person name="Linde D."/>
            <person name="Babiker R."/>
            <person name="Drula E."/>
            <person name="Ayuso-Fernandez I."/>
            <person name="Pacheco R."/>
            <person name="Padilla G."/>
            <person name="Ferreira P."/>
            <person name="Barriuso J."/>
            <person name="Kellner H."/>
            <person name="Castanera R."/>
            <person name="Alfaro M."/>
            <person name="Ramirez L."/>
            <person name="Pisabarro A.G."/>
            <person name="Kuo A."/>
            <person name="Tritt A."/>
            <person name="Lipzen A."/>
            <person name="He G."/>
            <person name="Yan M."/>
            <person name="Ng V."/>
            <person name="Cullen D."/>
            <person name="Martin F."/>
            <person name="Rosso M.-N."/>
            <person name="Henrissat B."/>
            <person name="Hibbett D."/>
            <person name="Martinez A.T."/>
            <person name="Grigoriev I.V."/>
        </authorList>
    </citation>
    <scope>NUCLEOTIDE SEQUENCE</scope>
    <source>
        <strain evidence="2">MF-IS2</strain>
    </source>
</reference>
<comment type="caution">
    <text evidence="2">The sequence shown here is derived from an EMBL/GenBank/DDBJ whole genome shotgun (WGS) entry which is preliminary data.</text>
</comment>
<dbReference type="EMBL" id="MU151060">
    <property type="protein sequence ID" value="KAF9453615.1"/>
    <property type="molecule type" value="Genomic_DNA"/>
</dbReference>
<accession>A0A9P5XMR2</accession>
<gene>
    <name evidence="2" type="ORF">P691DRAFT_780522</name>
</gene>
<proteinExistence type="predicted"/>
<dbReference type="Gene3D" id="1.20.5.340">
    <property type="match status" value="1"/>
</dbReference>
<name>A0A9P5XMR2_9AGAR</name>
<organism evidence="2 3">
    <name type="scientific">Macrolepiota fuliginosa MF-IS2</name>
    <dbReference type="NCBI Taxonomy" id="1400762"/>
    <lineage>
        <taxon>Eukaryota</taxon>
        <taxon>Fungi</taxon>
        <taxon>Dikarya</taxon>
        <taxon>Basidiomycota</taxon>
        <taxon>Agaricomycotina</taxon>
        <taxon>Agaricomycetes</taxon>
        <taxon>Agaricomycetidae</taxon>
        <taxon>Agaricales</taxon>
        <taxon>Agaricineae</taxon>
        <taxon>Agaricaceae</taxon>
        <taxon>Macrolepiota</taxon>
    </lineage>
</organism>
<dbReference type="Proteomes" id="UP000807342">
    <property type="component" value="Unassembled WGS sequence"/>
</dbReference>
<dbReference type="AlphaFoldDB" id="A0A9P5XMR2"/>